<dbReference type="AlphaFoldDB" id="A0AAQ3Q6D2"/>
<reference evidence="2 3" key="1">
    <citation type="submission" date="2023-10" db="EMBL/GenBank/DDBJ databases">
        <title>Chromosome-scale genome assembly provides insights into flower coloration mechanisms of Canna indica.</title>
        <authorList>
            <person name="Li C."/>
        </authorList>
    </citation>
    <scope>NUCLEOTIDE SEQUENCE [LARGE SCALE GENOMIC DNA]</scope>
    <source>
        <tissue evidence="2">Flower</tissue>
    </source>
</reference>
<gene>
    <name evidence="2" type="ORF">Cni_G06425</name>
</gene>
<dbReference type="InterPro" id="IPR001236">
    <property type="entry name" value="Lactate/malate_DH_N"/>
</dbReference>
<keyword evidence="3" id="KW-1185">Reference proteome</keyword>
<dbReference type="InterPro" id="IPR036291">
    <property type="entry name" value="NAD(P)-bd_dom_sf"/>
</dbReference>
<dbReference type="GO" id="GO:0006089">
    <property type="term" value="P:lactate metabolic process"/>
    <property type="evidence" value="ECO:0007669"/>
    <property type="project" value="TreeGrafter"/>
</dbReference>
<dbReference type="Pfam" id="PF00056">
    <property type="entry name" value="Ldh_1_N"/>
    <property type="match status" value="1"/>
</dbReference>
<dbReference type="PANTHER" id="PTHR43128">
    <property type="entry name" value="L-2-HYDROXYCARBOXYLATE DEHYDROGENASE (NAD(P)(+))"/>
    <property type="match status" value="1"/>
</dbReference>
<accession>A0AAQ3Q6D2</accession>
<evidence type="ECO:0000313" key="3">
    <source>
        <dbReference type="Proteomes" id="UP001327560"/>
    </source>
</evidence>
<dbReference type="GO" id="GO:0004459">
    <property type="term" value="F:L-lactate dehydrogenase (NAD+) activity"/>
    <property type="evidence" value="ECO:0007669"/>
    <property type="project" value="TreeGrafter"/>
</dbReference>
<protein>
    <recommendedName>
        <fullName evidence="1">Lactate/malate dehydrogenase N-terminal domain-containing protein</fullName>
    </recommendedName>
</protein>
<dbReference type="Gene3D" id="3.40.50.720">
    <property type="entry name" value="NAD(P)-binding Rossmann-like Domain"/>
    <property type="match status" value="1"/>
</dbReference>
<dbReference type="PANTHER" id="PTHR43128:SF16">
    <property type="entry name" value="L-LACTATE DEHYDROGENASE"/>
    <property type="match status" value="1"/>
</dbReference>
<dbReference type="SUPFAM" id="SSF51735">
    <property type="entry name" value="NAD(P)-binding Rossmann-fold domains"/>
    <property type="match status" value="1"/>
</dbReference>
<feature type="domain" description="Lactate/malate dehydrogenase N-terminal" evidence="1">
    <location>
        <begin position="2"/>
        <end position="87"/>
    </location>
</feature>
<evidence type="ECO:0000259" key="1">
    <source>
        <dbReference type="Pfam" id="PF00056"/>
    </source>
</evidence>
<dbReference type="EMBL" id="CP136891">
    <property type="protein sequence ID" value="WOK97717.1"/>
    <property type="molecule type" value="Genomic_DNA"/>
</dbReference>
<organism evidence="2 3">
    <name type="scientific">Canna indica</name>
    <name type="common">Indian-shot</name>
    <dbReference type="NCBI Taxonomy" id="4628"/>
    <lineage>
        <taxon>Eukaryota</taxon>
        <taxon>Viridiplantae</taxon>
        <taxon>Streptophyta</taxon>
        <taxon>Embryophyta</taxon>
        <taxon>Tracheophyta</taxon>
        <taxon>Spermatophyta</taxon>
        <taxon>Magnoliopsida</taxon>
        <taxon>Liliopsida</taxon>
        <taxon>Zingiberales</taxon>
        <taxon>Cannaceae</taxon>
        <taxon>Canna</taxon>
    </lineage>
</organism>
<proteinExistence type="predicted"/>
<dbReference type="Proteomes" id="UP001327560">
    <property type="component" value="Chromosome 2"/>
</dbReference>
<name>A0AAQ3Q6D2_9LILI</name>
<evidence type="ECO:0000313" key="2">
    <source>
        <dbReference type="EMBL" id="WOK97717.1"/>
    </source>
</evidence>
<sequence>MAIAQTILTYNLADELTLVDAKPDMLHGEMIDLRHTTAFLSHAEIVASPNYLTANSDLCIIIAVARQLSSETRLNLLQRNLALLKHSLPQNRVIRSGTNLDSSRFQFLFFLCRKQSLLAWPLRRTSFEAARRWLGAEAFLAERLASWAGARLPRCFSFLPCPSDDFSFPTVAAPIMKTHSVVSPSPTSPHPPLVLLLRQRRL</sequence>